<evidence type="ECO:0000313" key="3">
    <source>
        <dbReference type="Proteomes" id="UP000193435"/>
    </source>
</evidence>
<protein>
    <submittedName>
        <fullName evidence="2">Uncharacterized protein</fullName>
    </submittedName>
</protein>
<keyword evidence="1" id="KW-0472">Membrane</keyword>
<keyword evidence="1" id="KW-0812">Transmembrane</keyword>
<evidence type="ECO:0000313" key="2">
    <source>
        <dbReference type="EMBL" id="SMH27033.1"/>
    </source>
</evidence>
<feature type="transmembrane region" description="Helical" evidence="1">
    <location>
        <begin position="48"/>
        <end position="73"/>
    </location>
</feature>
<proteinExistence type="predicted"/>
<dbReference type="AlphaFoldDB" id="A0A1X7MSV5"/>
<accession>A0A1X7MSV5</accession>
<dbReference type="Proteomes" id="UP000193435">
    <property type="component" value="Unassembled WGS sequence"/>
</dbReference>
<organism evidence="2 3">
    <name type="scientific">Carnobacterium iners</name>
    <dbReference type="NCBI Taxonomy" id="1073423"/>
    <lineage>
        <taxon>Bacteria</taxon>
        <taxon>Bacillati</taxon>
        <taxon>Bacillota</taxon>
        <taxon>Bacilli</taxon>
        <taxon>Lactobacillales</taxon>
        <taxon>Carnobacteriaceae</taxon>
        <taxon>Carnobacterium</taxon>
    </lineage>
</organism>
<keyword evidence="1" id="KW-1133">Transmembrane helix</keyword>
<gene>
    <name evidence="2" type="ORF">SAMN04488700_0413</name>
</gene>
<keyword evidence="3" id="KW-1185">Reference proteome</keyword>
<dbReference type="EMBL" id="FXBJ01000002">
    <property type="protein sequence ID" value="SMH27033.1"/>
    <property type="molecule type" value="Genomic_DNA"/>
</dbReference>
<feature type="transmembrane region" description="Helical" evidence="1">
    <location>
        <begin position="16"/>
        <end position="36"/>
    </location>
</feature>
<sequence length="75" mass="8304">MEIIDQFTNGRFPLKMMILVALLVLFILGLVLLTSGIKMNYKNKAAKFLSLILGIMLILATILFALGVILFGFNS</sequence>
<evidence type="ECO:0000256" key="1">
    <source>
        <dbReference type="SAM" id="Phobius"/>
    </source>
</evidence>
<dbReference type="RefSeq" id="WP_085558753.1">
    <property type="nucleotide sequence ID" value="NZ_FOAH01000029.1"/>
</dbReference>
<name>A0A1X7MSV5_9LACT</name>
<reference evidence="2 3" key="1">
    <citation type="submission" date="2017-04" db="EMBL/GenBank/DDBJ databases">
        <authorList>
            <person name="Afonso C.L."/>
            <person name="Miller P.J."/>
            <person name="Scott M.A."/>
            <person name="Spackman E."/>
            <person name="Goraichik I."/>
            <person name="Dimitrov K.M."/>
            <person name="Suarez D.L."/>
            <person name="Swayne D.E."/>
        </authorList>
    </citation>
    <scope>NUCLEOTIDE SEQUENCE [LARGE SCALE GENOMIC DNA]</scope>
    <source>
        <strain evidence="2 3">LMG26642</strain>
    </source>
</reference>